<dbReference type="InterPro" id="IPR038765">
    <property type="entry name" value="Papain-like_cys_pep_sf"/>
</dbReference>
<evidence type="ECO:0000256" key="1">
    <source>
        <dbReference type="ARBA" id="ARBA00007074"/>
    </source>
</evidence>
<keyword evidence="3" id="KW-0378">Hydrolase</keyword>
<dbReference type="GO" id="GO:0006508">
    <property type="term" value="P:proteolysis"/>
    <property type="evidence" value="ECO:0007669"/>
    <property type="project" value="UniProtKB-KW"/>
</dbReference>
<proteinExistence type="inferred from homology"/>
<protein>
    <submittedName>
        <fullName evidence="7">Uncharacterized protein</fullName>
    </submittedName>
</protein>
<keyword evidence="2" id="KW-0645">Protease</keyword>
<evidence type="ECO:0000313" key="7">
    <source>
        <dbReference type="EMBL" id="SUZ63128.1"/>
    </source>
</evidence>
<feature type="domain" description="NlpC/P60" evidence="6">
    <location>
        <begin position="235"/>
        <end position="367"/>
    </location>
</feature>
<name>A0A381PA69_9ZZZZ</name>
<dbReference type="Pfam" id="PF08239">
    <property type="entry name" value="SH3_3"/>
    <property type="match status" value="1"/>
</dbReference>
<evidence type="ECO:0000256" key="3">
    <source>
        <dbReference type="ARBA" id="ARBA00022801"/>
    </source>
</evidence>
<keyword evidence="4" id="KW-0788">Thiol protease</keyword>
<accession>A0A381PA69</accession>
<evidence type="ECO:0000259" key="6">
    <source>
        <dbReference type="PROSITE" id="PS51935"/>
    </source>
</evidence>
<evidence type="ECO:0000256" key="4">
    <source>
        <dbReference type="ARBA" id="ARBA00022807"/>
    </source>
</evidence>
<gene>
    <name evidence="7" type="ORF">METZ01_LOCUS15982</name>
</gene>
<dbReference type="PANTHER" id="PTHR47053:SF1">
    <property type="entry name" value="MUREIN DD-ENDOPEPTIDASE MEPH-RELATED"/>
    <property type="match status" value="1"/>
</dbReference>
<dbReference type="GO" id="GO:0008234">
    <property type="term" value="F:cysteine-type peptidase activity"/>
    <property type="evidence" value="ECO:0007669"/>
    <property type="project" value="UniProtKB-KW"/>
</dbReference>
<sequence>MRNLYLLILFIFLLSCTNSKTYESIRLKIDLLNDKHAPDARVAVWNIDFNDKKIPIELVGETNLNDAKNELIEYLKSEDISFEDNIILLPNHDFKYGIINNSVANLRKNPSHSSELVSQTILGTGVSILKKKGEWYLIQTPDKYISWIDHGGIVAMSKEKYDNYFASDVGVFTRPYGFSYETKKKNKVVSDLVLGSALKIVEIRSKHTKYEYPDGRTAWIENRLMNSISSIRGMNYSIQNLLENAHSLIGVPYLWGGTSSKGFDCSGYTKSVYLMNGYILPRDASQQVKEGILVDNSRNWNLLEAGDLMFFGYYKDDKLRIDHVSIWLGDGYFIQSSKNVRISSVYSDNSNFDDYHMAKYIESRRIIGSNTEGIKKL</sequence>
<dbReference type="EMBL" id="UINC01000908">
    <property type="protein sequence ID" value="SUZ63128.1"/>
    <property type="molecule type" value="Genomic_DNA"/>
</dbReference>
<comment type="similarity">
    <text evidence="1">Belongs to the peptidase C40 family.</text>
</comment>
<evidence type="ECO:0000259" key="5">
    <source>
        <dbReference type="PROSITE" id="PS51781"/>
    </source>
</evidence>
<organism evidence="7">
    <name type="scientific">marine metagenome</name>
    <dbReference type="NCBI Taxonomy" id="408172"/>
    <lineage>
        <taxon>unclassified sequences</taxon>
        <taxon>metagenomes</taxon>
        <taxon>ecological metagenomes</taxon>
    </lineage>
</organism>
<evidence type="ECO:0000256" key="2">
    <source>
        <dbReference type="ARBA" id="ARBA00022670"/>
    </source>
</evidence>
<dbReference type="InterPro" id="IPR000064">
    <property type="entry name" value="NLP_P60_dom"/>
</dbReference>
<dbReference type="PROSITE" id="PS51781">
    <property type="entry name" value="SH3B"/>
    <property type="match status" value="1"/>
</dbReference>
<dbReference type="AlphaFoldDB" id="A0A381PA69"/>
<dbReference type="Gene3D" id="2.30.30.40">
    <property type="entry name" value="SH3 Domains"/>
    <property type="match status" value="2"/>
</dbReference>
<feature type="domain" description="SH3b" evidence="5">
    <location>
        <begin position="94"/>
        <end position="157"/>
    </location>
</feature>
<dbReference type="Gene3D" id="3.90.1720.10">
    <property type="entry name" value="endopeptidase domain like (from Nostoc punctiforme)"/>
    <property type="match status" value="1"/>
</dbReference>
<dbReference type="PROSITE" id="PS51935">
    <property type="entry name" value="NLPC_P60"/>
    <property type="match status" value="1"/>
</dbReference>
<dbReference type="InterPro" id="IPR051202">
    <property type="entry name" value="Peptidase_C40"/>
</dbReference>
<dbReference type="InterPro" id="IPR003646">
    <property type="entry name" value="SH3-like_bac-type"/>
</dbReference>
<dbReference type="PANTHER" id="PTHR47053">
    <property type="entry name" value="MUREIN DD-ENDOPEPTIDASE MEPH-RELATED"/>
    <property type="match status" value="1"/>
</dbReference>
<dbReference type="PROSITE" id="PS51257">
    <property type="entry name" value="PROKAR_LIPOPROTEIN"/>
    <property type="match status" value="1"/>
</dbReference>
<dbReference type="Pfam" id="PF00877">
    <property type="entry name" value="NLPC_P60"/>
    <property type="match status" value="1"/>
</dbReference>
<reference evidence="7" key="1">
    <citation type="submission" date="2018-05" db="EMBL/GenBank/DDBJ databases">
        <authorList>
            <person name="Lanie J.A."/>
            <person name="Ng W.-L."/>
            <person name="Kazmierczak K.M."/>
            <person name="Andrzejewski T.M."/>
            <person name="Davidsen T.M."/>
            <person name="Wayne K.J."/>
            <person name="Tettelin H."/>
            <person name="Glass J.I."/>
            <person name="Rusch D."/>
            <person name="Podicherti R."/>
            <person name="Tsui H.-C.T."/>
            <person name="Winkler M.E."/>
        </authorList>
    </citation>
    <scope>NUCLEOTIDE SEQUENCE</scope>
</reference>
<dbReference type="SUPFAM" id="SSF54001">
    <property type="entry name" value="Cysteine proteinases"/>
    <property type="match status" value="1"/>
</dbReference>